<dbReference type="Proteomes" id="UP000095419">
    <property type="component" value="Unassembled WGS sequence"/>
</dbReference>
<sequence length="40" mass="4571">MKKAILCSTIETDIFYPDIVKNASKTQDRAQAMQELLNLE</sequence>
<proteinExistence type="predicted"/>
<name>A0A174IRK6_BACUN</name>
<protein>
    <submittedName>
        <fullName evidence="1">Uncharacterized protein</fullName>
    </submittedName>
</protein>
<dbReference type="AlphaFoldDB" id="A0A174IRK6"/>
<gene>
    <name evidence="1" type="ORF">ERS417307_02634</name>
</gene>
<accession>A0A174IRK6</accession>
<organism evidence="1 2">
    <name type="scientific">Bacteroides uniformis</name>
    <dbReference type="NCBI Taxonomy" id="820"/>
    <lineage>
        <taxon>Bacteria</taxon>
        <taxon>Pseudomonadati</taxon>
        <taxon>Bacteroidota</taxon>
        <taxon>Bacteroidia</taxon>
        <taxon>Bacteroidales</taxon>
        <taxon>Bacteroidaceae</taxon>
        <taxon>Bacteroides</taxon>
    </lineage>
</organism>
<evidence type="ECO:0000313" key="2">
    <source>
        <dbReference type="Proteomes" id="UP000095419"/>
    </source>
</evidence>
<dbReference type="RefSeq" id="WP_022400984.1">
    <property type="nucleotide sequence ID" value="NZ_CYZF01000007.1"/>
</dbReference>
<dbReference type="EMBL" id="CYZF01000007">
    <property type="protein sequence ID" value="CUO87988.1"/>
    <property type="molecule type" value="Genomic_DNA"/>
</dbReference>
<evidence type="ECO:0000313" key="1">
    <source>
        <dbReference type="EMBL" id="CUO87988.1"/>
    </source>
</evidence>
<reference evidence="1 2" key="1">
    <citation type="submission" date="2015-09" db="EMBL/GenBank/DDBJ databases">
        <authorList>
            <consortium name="Pathogen Informatics"/>
        </authorList>
    </citation>
    <scope>NUCLEOTIDE SEQUENCE [LARGE SCALE GENOMIC DNA]</scope>
    <source>
        <strain evidence="1 2">2789STDY5608791</strain>
    </source>
</reference>